<evidence type="ECO:0000313" key="2">
    <source>
        <dbReference type="Proteomes" id="UP001237642"/>
    </source>
</evidence>
<dbReference type="AlphaFoldDB" id="A0AAD8JFW4"/>
<sequence>MYGILFPHFHALGELLGNDRATGSHVEHFSDAIENMGNETSESMFSACTEEGDQEIDTHLGKLVASESDDMTSKVMDALTQMEGLSSDQVLEAAEILMAESHKLKVFNHANAELRREYI</sequence>
<accession>A0AAD8JFW4</accession>
<keyword evidence="2" id="KW-1185">Reference proteome</keyword>
<proteinExistence type="predicted"/>
<gene>
    <name evidence="1" type="ORF">POM88_002633</name>
</gene>
<dbReference type="Proteomes" id="UP001237642">
    <property type="component" value="Unassembled WGS sequence"/>
</dbReference>
<evidence type="ECO:0000313" key="1">
    <source>
        <dbReference type="EMBL" id="KAK1403028.1"/>
    </source>
</evidence>
<protein>
    <submittedName>
        <fullName evidence="1">Uncharacterized protein</fullName>
    </submittedName>
</protein>
<organism evidence="1 2">
    <name type="scientific">Heracleum sosnowskyi</name>
    <dbReference type="NCBI Taxonomy" id="360622"/>
    <lineage>
        <taxon>Eukaryota</taxon>
        <taxon>Viridiplantae</taxon>
        <taxon>Streptophyta</taxon>
        <taxon>Embryophyta</taxon>
        <taxon>Tracheophyta</taxon>
        <taxon>Spermatophyta</taxon>
        <taxon>Magnoliopsida</taxon>
        <taxon>eudicotyledons</taxon>
        <taxon>Gunneridae</taxon>
        <taxon>Pentapetalae</taxon>
        <taxon>asterids</taxon>
        <taxon>campanulids</taxon>
        <taxon>Apiales</taxon>
        <taxon>Apiaceae</taxon>
        <taxon>Apioideae</taxon>
        <taxon>apioid superclade</taxon>
        <taxon>Tordylieae</taxon>
        <taxon>Tordyliinae</taxon>
        <taxon>Heracleum</taxon>
    </lineage>
</organism>
<reference evidence="1" key="2">
    <citation type="submission" date="2023-05" db="EMBL/GenBank/DDBJ databases">
        <authorList>
            <person name="Schelkunov M.I."/>
        </authorList>
    </citation>
    <scope>NUCLEOTIDE SEQUENCE</scope>
    <source>
        <strain evidence="1">Hsosn_3</strain>
        <tissue evidence="1">Leaf</tissue>
    </source>
</reference>
<reference evidence="1" key="1">
    <citation type="submission" date="2023-02" db="EMBL/GenBank/DDBJ databases">
        <title>Genome of toxic invasive species Heracleum sosnowskyi carries increased number of genes despite the absence of recent whole-genome duplications.</title>
        <authorList>
            <person name="Schelkunov M."/>
            <person name="Shtratnikova V."/>
            <person name="Makarenko M."/>
            <person name="Klepikova A."/>
            <person name="Omelchenko D."/>
            <person name="Novikova G."/>
            <person name="Obukhova E."/>
            <person name="Bogdanov V."/>
            <person name="Penin A."/>
            <person name="Logacheva M."/>
        </authorList>
    </citation>
    <scope>NUCLEOTIDE SEQUENCE</scope>
    <source>
        <strain evidence="1">Hsosn_3</strain>
        <tissue evidence="1">Leaf</tissue>
    </source>
</reference>
<dbReference type="PANTHER" id="PTHR46250">
    <property type="entry name" value="MYB/SANT-LIKE DNA-BINDING DOMAIN PROTEIN-RELATED"/>
    <property type="match status" value="1"/>
</dbReference>
<dbReference type="EMBL" id="JAUIZM010000001">
    <property type="protein sequence ID" value="KAK1403028.1"/>
    <property type="molecule type" value="Genomic_DNA"/>
</dbReference>
<comment type="caution">
    <text evidence="1">The sequence shown here is derived from an EMBL/GenBank/DDBJ whole genome shotgun (WGS) entry which is preliminary data.</text>
</comment>
<name>A0AAD8JFW4_9APIA</name>
<dbReference type="PANTHER" id="PTHR46250:SF15">
    <property type="entry name" value="OS01G0523800 PROTEIN"/>
    <property type="match status" value="1"/>
</dbReference>